<dbReference type="Proteomes" id="UP000318065">
    <property type="component" value="Chromosome"/>
</dbReference>
<gene>
    <name evidence="2" type="ORF">RxyAA322_13470</name>
</gene>
<evidence type="ECO:0000313" key="2">
    <source>
        <dbReference type="EMBL" id="BBL79493.1"/>
    </source>
</evidence>
<dbReference type="GO" id="GO:0016491">
    <property type="term" value="F:oxidoreductase activity"/>
    <property type="evidence" value="ECO:0007669"/>
    <property type="project" value="InterPro"/>
</dbReference>
<dbReference type="PANTHER" id="PTHR45033">
    <property type="match status" value="1"/>
</dbReference>
<dbReference type="OrthoDB" id="9787435at2"/>
<dbReference type="AlphaFoldDB" id="A0A510HLM5"/>
<dbReference type="Pfam" id="PF08240">
    <property type="entry name" value="ADH_N"/>
    <property type="match status" value="1"/>
</dbReference>
<reference evidence="2" key="1">
    <citation type="journal article" date="2019" name="Microbiol. Resour. Announc.">
        <title>Complete Genome Sequence of Rubrobacter xylanophilus Strain AA3-22, Isolated from Arima Onsen in Japan.</title>
        <authorList>
            <person name="Tomariguchi N."/>
            <person name="Miyazaki K."/>
        </authorList>
    </citation>
    <scope>NUCLEOTIDE SEQUENCE [LARGE SCALE GENOMIC DNA]</scope>
    <source>
        <strain evidence="2">AA3-22</strain>
    </source>
</reference>
<keyword evidence="3" id="KW-1185">Reference proteome</keyword>
<proteinExistence type="predicted"/>
<dbReference type="InterPro" id="IPR013149">
    <property type="entry name" value="ADH-like_C"/>
</dbReference>
<evidence type="ECO:0000313" key="3">
    <source>
        <dbReference type="Proteomes" id="UP000318065"/>
    </source>
</evidence>
<dbReference type="InterPro" id="IPR020843">
    <property type="entry name" value="ER"/>
</dbReference>
<dbReference type="InterPro" id="IPR036291">
    <property type="entry name" value="NAD(P)-bd_dom_sf"/>
</dbReference>
<feature type="domain" description="Enoyl reductase (ER)" evidence="1">
    <location>
        <begin position="12"/>
        <end position="337"/>
    </location>
</feature>
<name>A0A510HLM5_9ACTN</name>
<dbReference type="Gene3D" id="3.90.180.10">
    <property type="entry name" value="Medium-chain alcohol dehydrogenases, catalytic domain"/>
    <property type="match status" value="1"/>
</dbReference>
<dbReference type="InterPro" id="IPR011032">
    <property type="entry name" value="GroES-like_sf"/>
</dbReference>
<organism evidence="2 3">
    <name type="scientific">Rubrobacter xylanophilus</name>
    <dbReference type="NCBI Taxonomy" id="49319"/>
    <lineage>
        <taxon>Bacteria</taxon>
        <taxon>Bacillati</taxon>
        <taxon>Actinomycetota</taxon>
        <taxon>Rubrobacteria</taxon>
        <taxon>Rubrobacterales</taxon>
        <taxon>Rubrobacteraceae</taxon>
        <taxon>Rubrobacter</taxon>
    </lineage>
</organism>
<dbReference type="InterPro" id="IPR013154">
    <property type="entry name" value="ADH-like_N"/>
</dbReference>
<sequence>MRAVRLHEIGNGPEGLRYEEVPDPEPGPGETLVRLRAAALNRRDLFVTYGQYPGARPEALPVILGSDGSGEVVAHGDGAETTPPEGSEVVINPALHWGADQDKPGREYRILGLPDDGTFAQLVKVPTENVFRKPSHLTHEQAAAFPLAALTAYRALVTRGGVREGETVVVTGVGGGVATFLVQLAHALGARVFVTSGSDEKIERAKELGAEGGVNYRSERWDRELKEMTGGGADLSVDSVGGEVFNALVGLAKPGSRIVTFGATAGPVPKLVLPRIFLKHLTVLGTAMGSNVDFEGALRLYGERGLIPVISKTFALEETREALEFMESGEGMGKIVLRIPQ</sequence>
<dbReference type="SUPFAM" id="SSF51735">
    <property type="entry name" value="NAD(P)-binding Rossmann-fold domains"/>
    <property type="match status" value="1"/>
</dbReference>
<protein>
    <submittedName>
        <fullName evidence="2">Alcohol dehydrogenase</fullName>
    </submittedName>
</protein>
<accession>A0A510HLM5</accession>
<dbReference type="SMART" id="SM00829">
    <property type="entry name" value="PKS_ER"/>
    <property type="match status" value="1"/>
</dbReference>
<dbReference type="Pfam" id="PF00107">
    <property type="entry name" value="ADH_zinc_N"/>
    <property type="match status" value="1"/>
</dbReference>
<dbReference type="PANTHER" id="PTHR45033:SF3">
    <property type="entry name" value="DEHYDROGENASE, PUTATIVE (AFU_ORTHOLOGUE AFUA_2G13270)-RELATED"/>
    <property type="match status" value="1"/>
</dbReference>
<dbReference type="EMBL" id="AP019791">
    <property type="protein sequence ID" value="BBL79493.1"/>
    <property type="molecule type" value="Genomic_DNA"/>
</dbReference>
<dbReference type="Gene3D" id="3.40.50.720">
    <property type="entry name" value="NAD(P)-binding Rossmann-like Domain"/>
    <property type="match status" value="1"/>
</dbReference>
<dbReference type="SUPFAM" id="SSF50129">
    <property type="entry name" value="GroES-like"/>
    <property type="match status" value="1"/>
</dbReference>
<dbReference type="InterPro" id="IPR052711">
    <property type="entry name" value="Zinc_ADH-like"/>
</dbReference>
<evidence type="ECO:0000259" key="1">
    <source>
        <dbReference type="SMART" id="SM00829"/>
    </source>
</evidence>